<dbReference type="STRING" id="640635.SAMN04489806_1095"/>
<evidence type="ECO:0000313" key="2">
    <source>
        <dbReference type="Proteomes" id="UP000199183"/>
    </source>
</evidence>
<evidence type="ECO:0000313" key="1">
    <source>
        <dbReference type="EMBL" id="SEB55575.1"/>
    </source>
</evidence>
<sequence length="75" mass="8300">MARCTECGTLFDIDDARDDYNAEFNGELDYDEDFVGTKCGNCAISQSASEINVGAAIDMMNGEIEYDADHVEKYL</sequence>
<dbReference type="AlphaFoldDB" id="A0A1H4KBR9"/>
<accession>A0A1H4KBR9</accession>
<name>A0A1H4KBR9_9MICO</name>
<gene>
    <name evidence="1" type="ORF">SAMN04489806_1095</name>
</gene>
<dbReference type="EMBL" id="FNRY01000001">
    <property type="protein sequence ID" value="SEB55575.1"/>
    <property type="molecule type" value="Genomic_DNA"/>
</dbReference>
<protein>
    <submittedName>
        <fullName evidence="1">Uncharacterized protein</fullName>
    </submittedName>
</protein>
<dbReference type="OrthoDB" id="2087202at2"/>
<reference evidence="1 2" key="1">
    <citation type="submission" date="2016-10" db="EMBL/GenBank/DDBJ databases">
        <authorList>
            <person name="de Groot N.N."/>
        </authorList>
    </citation>
    <scope>NUCLEOTIDE SEQUENCE [LARGE SCALE GENOMIC DNA]</scope>
    <source>
        <strain evidence="1 2">DSM 21799</strain>
    </source>
</reference>
<keyword evidence="2" id="KW-1185">Reference proteome</keyword>
<dbReference type="Proteomes" id="UP000199183">
    <property type="component" value="Unassembled WGS sequence"/>
</dbReference>
<organism evidence="1 2">
    <name type="scientific">Paramicrobacterium humi</name>
    <dbReference type="NCBI Taxonomy" id="640635"/>
    <lineage>
        <taxon>Bacteria</taxon>
        <taxon>Bacillati</taxon>
        <taxon>Actinomycetota</taxon>
        <taxon>Actinomycetes</taxon>
        <taxon>Micrococcales</taxon>
        <taxon>Microbacteriaceae</taxon>
        <taxon>Paramicrobacterium</taxon>
    </lineage>
</organism>
<proteinExistence type="predicted"/>
<dbReference type="RefSeq" id="WP_091180990.1">
    <property type="nucleotide sequence ID" value="NZ_FNRY01000001.1"/>
</dbReference>